<evidence type="ECO:0000313" key="2">
    <source>
        <dbReference type="EMBL" id="KAL3088354.1"/>
    </source>
</evidence>
<accession>A0ABD2JCL0</accession>
<feature type="compositionally biased region" description="Polar residues" evidence="1">
    <location>
        <begin position="411"/>
        <end position="422"/>
    </location>
</feature>
<name>A0ABD2JCL0_9BILA</name>
<feature type="region of interest" description="Disordered" evidence="1">
    <location>
        <begin position="365"/>
        <end position="422"/>
    </location>
</feature>
<feature type="compositionally biased region" description="Basic residues" evidence="1">
    <location>
        <begin position="30"/>
        <end position="39"/>
    </location>
</feature>
<dbReference type="AlphaFoldDB" id="A0ABD2JCL0"/>
<evidence type="ECO:0000256" key="1">
    <source>
        <dbReference type="SAM" id="MobiDB-lite"/>
    </source>
</evidence>
<protein>
    <submittedName>
        <fullName evidence="2">Uncharacterized protein</fullName>
    </submittedName>
</protein>
<gene>
    <name evidence="2" type="ORF">niasHT_023914</name>
</gene>
<feature type="region of interest" description="Disordered" evidence="1">
    <location>
        <begin position="226"/>
        <end position="253"/>
    </location>
</feature>
<evidence type="ECO:0000313" key="3">
    <source>
        <dbReference type="Proteomes" id="UP001620626"/>
    </source>
</evidence>
<organism evidence="2 3">
    <name type="scientific">Heterodera trifolii</name>
    <dbReference type="NCBI Taxonomy" id="157864"/>
    <lineage>
        <taxon>Eukaryota</taxon>
        <taxon>Metazoa</taxon>
        <taxon>Ecdysozoa</taxon>
        <taxon>Nematoda</taxon>
        <taxon>Chromadorea</taxon>
        <taxon>Rhabditida</taxon>
        <taxon>Tylenchina</taxon>
        <taxon>Tylenchomorpha</taxon>
        <taxon>Tylenchoidea</taxon>
        <taxon>Heteroderidae</taxon>
        <taxon>Heteroderinae</taxon>
        <taxon>Heterodera</taxon>
    </lineage>
</organism>
<comment type="caution">
    <text evidence="2">The sequence shown here is derived from an EMBL/GenBank/DDBJ whole genome shotgun (WGS) entry which is preliminary data.</text>
</comment>
<dbReference type="Proteomes" id="UP001620626">
    <property type="component" value="Unassembled WGS sequence"/>
</dbReference>
<feature type="compositionally biased region" description="Basic and acidic residues" evidence="1">
    <location>
        <begin position="58"/>
        <end position="68"/>
    </location>
</feature>
<sequence>MGEKEEKGRMEEEEEEGKREWEEGRERKNGRGGRGRKRGRMGEKEEKGRMEEEEEEEWERRKRKEEWKRRKNGEKRKNGRGGRGRKRGRMGEEEEKENGRGGRQNIHLSEKSQRNAKRPPFSNRFLDPNGFFVALFLSPFFSRRFAVGLPIVPLKLPCPSLTVHCLGGCLLEYPGGCAPLVPGYFANCYGGYCRRNKAKGLRTWHGTERNGRKMGTVHGRTDEQQKLGMAHRQSHSIPQKRAKQRGSVHSDGGECPRECLGISVVRPFFSGLPGLLFWNVAKLRSMFFRLTMCPLNRLPSFISVPPKFGPQSVLPTEWHFDNTFRGNVWCSVNSFERFFDMKKCFYESALRTIDYLEAEFDQMKKEDDKMKGEREEEGKGKKEENEREKEEEEEKEEAKKRRKKRRRTEEALSQSQSHQSFS</sequence>
<feature type="region of interest" description="Disordered" evidence="1">
    <location>
        <begin position="1"/>
        <end position="121"/>
    </location>
</feature>
<dbReference type="EMBL" id="JBICBT010001002">
    <property type="protein sequence ID" value="KAL3088354.1"/>
    <property type="molecule type" value="Genomic_DNA"/>
</dbReference>
<feature type="compositionally biased region" description="Basic residues" evidence="1">
    <location>
        <begin position="69"/>
        <end position="88"/>
    </location>
</feature>
<feature type="compositionally biased region" description="Basic residues" evidence="1">
    <location>
        <begin position="232"/>
        <end position="246"/>
    </location>
</feature>
<feature type="compositionally biased region" description="Basic and acidic residues" evidence="1">
    <location>
        <begin position="365"/>
        <end position="388"/>
    </location>
</feature>
<feature type="compositionally biased region" description="Basic and acidic residues" evidence="1">
    <location>
        <begin position="1"/>
        <end position="29"/>
    </location>
</feature>
<reference evidence="2 3" key="1">
    <citation type="submission" date="2024-10" db="EMBL/GenBank/DDBJ databases">
        <authorList>
            <person name="Kim D."/>
        </authorList>
    </citation>
    <scope>NUCLEOTIDE SEQUENCE [LARGE SCALE GENOMIC DNA]</scope>
    <source>
        <strain evidence="2">BH-2024</strain>
    </source>
</reference>
<feature type="compositionally biased region" description="Basic and acidic residues" evidence="1">
    <location>
        <begin position="40"/>
        <end position="50"/>
    </location>
</feature>
<proteinExistence type="predicted"/>
<keyword evidence="3" id="KW-1185">Reference proteome</keyword>